<dbReference type="EMBL" id="UZAJ01018447">
    <property type="protein sequence ID" value="VDO82176.1"/>
    <property type="molecule type" value="Genomic_DNA"/>
</dbReference>
<keyword evidence="2" id="KW-1185">Reference proteome</keyword>
<sequence length="264" mass="30271">MPAEIIKLQSYHPETWTDQEGFHRRGFFYPNEEIPYKLKDDKLENFSTTSTIATVSNTTILATNNITVTTTTIVSNTFSDKISMPILENDKPSYQSLLFRNNTELMKIRKPNNSRSSERHNAVNLNANIIVTKTKNRKTVASNNRRSATKSQHYFAADESNFGKKSVTLRTLRQNLATLKLHQHIEQLPLNDDDLMNIKRKQEQATQMKLLREVTFPNDVKVVGLAMQRELLYVATNDGQITMINPKTGKQVLIDNIGSLFFFF</sequence>
<organism evidence="3">
    <name type="scientific">Onchocerca flexuosa</name>
    <dbReference type="NCBI Taxonomy" id="387005"/>
    <lineage>
        <taxon>Eukaryota</taxon>
        <taxon>Metazoa</taxon>
        <taxon>Ecdysozoa</taxon>
        <taxon>Nematoda</taxon>
        <taxon>Chromadorea</taxon>
        <taxon>Rhabditida</taxon>
        <taxon>Spirurina</taxon>
        <taxon>Spiruromorpha</taxon>
        <taxon>Filarioidea</taxon>
        <taxon>Onchocercidae</taxon>
        <taxon>Onchocerca</taxon>
    </lineage>
</organism>
<reference evidence="1 2" key="2">
    <citation type="submission" date="2018-11" db="EMBL/GenBank/DDBJ databases">
        <authorList>
            <consortium name="Pathogen Informatics"/>
        </authorList>
    </citation>
    <scope>NUCLEOTIDE SEQUENCE [LARGE SCALE GENOMIC DNA]</scope>
</reference>
<evidence type="ECO:0000313" key="1">
    <source>
        <dbReference type="EMBL" id="VDO82176.1"/>
    </source>
</evidence>
<proteinExistence type="predicted"/>
<accession>A0A183HXB8</accession>
<evidence type="ECO:0000313" key="2">
    <source>
        <dbReference type="Proteomes" id="UP000267606"/>
    </source>
</evidence>
<dbReference type="Proteomes" id="UP000267606">
    <property type="component" value="Unassembled WGS sequence"/>
</dbReference>
<dbReference type="WBParaSite" id="OFLC_0001213001-mRNA-1">
    <property type="protein sequence ID" value="OFLC_0001213001-mRNA-1"/>
    <property type="gene ID" value="OFLC_0001213001"/>
</dbReference>
<gene>
    <name evidence="1" type="ORF">OFLC_LOCUS12133</name>
</gene>
<reference evidence="3" key="1">
    <citation type="submission" date="2016-06" db="UniProtKB">
        <authorList>
            <consortium name="WormBaseParasite"/>
        </authorList>
    </citation>
    <scope>IDENTIFICATION</scope>
</reference>
<name>A0A183HXB8_9BILA</name>
<dbReference type="AlphaFoldDB" id="A0A183HXB8"/>
<evidence type="ECO:0000313" key="3">
    <source>
        <dbReference type="WBParaSite" id="OFLC_0001213001-mRNA-1"/>
    </source>
</evidence>
<protein>
    <submittedName>
        <fullName evidence="1 3">Uncharacterized protein</fullName>
    </submittedName>
</protein>